<evidence type="ECO:0000313" key="2">
    <source>
        <dbReference type="EMBL" id="RKO91653.1"/>
    </source>
</evidence>
<feature type="region of interest" description="Disordered" evidence="1">
    <location>
        <begin position="148"/>
        <end position="169"/>
    </location>
</feature>
<evidence type="ECO:0000256" key="1">
    <source>
        <dbReference type="SAM" id="MobiDB-lite"/>
    </source>
</evidence>
<dbReference type="PROSITE" id="PS51257">
    <property type="entry name" value="PROKAR_LIPOPROTEIN"/>
    <property type="match status" value="1"/>
</dbReference>
<feature type="compositionally biased region" description="Polar residues" evidence="1">
    <location>
        <begin position="638"/>
        <end position="654"/>
    </location>
</feature>
<protein>
    <submittedName>
        <fullName evidence="2">Uncharacterized protein</fullName>
    </submittedName>
</protein>
<feature type="compositionally biased region" description="Polar residues" evidence="1">
    <location>
        <begin position="687"/>
        <end position="700"/>
    </location>
</feature>
<evidence type="ECO:0000313" key="3">
    <source>
        <dbReference type="Proteomes" id="UP000269721"/>
    </source>
</evidence>
<gene>
    <name evidence="2" type="ORF">BDK51DRAFT_37100</name>
</gene>
<dbReference type="OrthoDB" id="2158541at2759"/>
<dbReference type="AlphaFoldDB" id="A0A4P9WIE5"/>
<feature type="compositionally biased region" description="Low complexity" evidence="1">
    <location>
        <begin position="625"/>
        <end position="637"/>
    </location>
</feature>
<dbReference type="EMBL" id="KZ994966">
    <property type="protein sequence ID" value="RKO91653.1"/>
    <property type="molecule type" value="Genomic_DNA"/>
</dbReference>
<feature type="compositionally biased region" description="Basic and acidic residues" evidence="1">
    <location>
        <begin position="285"/>
        <end position="302"/>
    </location>
</feature>
<accession>A0A4P9WIE5</accession>
<name>A0A4P9WIE5_9FUNG</name>
<proteinExistence type="predicted"/>
<feature type="region of interest" description="Disordered" evidence="1">
    <location>
        <begin position="613"/>
        <end position="655"/>
    </location>
</feature>
<sequence>MQLLLKDWPASWRPFQNQISATCACDFKVHQTDCSIDVCAGDPILVLGTITDNSAFYVLHSTSRQHAWLPARAVHFAAHSQLPTAAEFRLPTVITSPLPIPASNPDAATPLSHHVQLTLAASTGAQLLDEASFEAALFADHPLMSPPFAGSSPETSYGPSPQREVDSMSDGDTAGSLLFWPYHLTGSPTSLPAPSLLLDQKFPPGNDAAVSNTASAIPPSRIITSRVSTHNTESEADSAPTPTNASPGFRVITSPYVTSPGSTYSADSDIDSAATTRNSRSDAPGPDRHQRMRNPEWDEKYEKKRKARVPKLKSSSRPPPCVLNPQTRHGMNLLLFQKDRFPRKSNTGMVTHVGTLDGLLDLLAREHSKFGGNMVFTSAACEAALTRVARSTKEIWRVWLPQEVWIKFRTLKAACAPPETTHPEFAEMLLDLGGLEAGGKWSRVNDHLVQRAHDWISGPSLFPVTSPPSNTQAPPMEQFDAINSYLDSLSLVDPAALIDPTTLDFSSLDSHIQAPDFLDMSTTPVYPEMSLSTSPSNMPLRPPNTSLLHFAPLNLWSLDSYVRTPVLLDMSTIPIQTGVYPEGYPLTSSSDMSRFPTNVASYPSSFVRGMAHVSYNPTTGDRGRSSSAPPLGPSSPANTTQHTHPRVTSTTPNSRLMGLAATQLGKRIGKSSPAPAQHSSDHEAASRRTSPSSTQSNSAKRSGHLSAVQNRPSRGSILAVTSCGPAVATPTGAPPSSDAIKKRTPIVRPGVARRYSLPLSKLNDATSAAIRAATTPYGPEVIASTTAHARHHTFSVSPLLERASGAGKQLPTGIVAPDVVPMPSQMAAETAISADAPAERTEQISPRVVESLDDAVRAWIARFDAQALVRVLIANDTPAITSQVLAGIIAPLSSGTLRTRPGAGPALDAAVVKRTAALLLWLREQEMVREEELAKCFVTTVIGSFTDPELPPLLGAVLAILVRARSISVISVCTAAKVVGDHDDDEPEETESDEEHEVTIDTLSDAVTTVKVYA</sequence>
<feature type="region of interest" description="Disordered" evidence="1">
    <location>
        <begin position="209"/>
        <end position="326"/>
    </location>
</feature>
<feature type="region of interest" description="Disordered" evidence="1">
    <location>
        <begin position="668"/>
        <end position="713"/>
    </location>
</feature>
<dbReference type="Proteomes" id="UP000269721">
    <property type="component" value="Unassembled WGS sequence"/>
</dbReference>
<organism evidence="2 3">
    <name type="scientific">Blyttiomyces helicus</name>
    <dbReference type="NCBI Taxonomy" id="388810"/>
    <lineage>
        <taxon>Eukaryota</taxon>
        <taxon>Fungi</taxon>
        <taxon>Fungi incertae sedis</taxon>
        <taxon>Chytridiomycota</taxon>
        <taxon>Chytridiomycota incertae sedis</taxon>
        <taxon>Chytridiomycetes</taxon>
        <taxon>Chytridiomycetes incertae sedis</taxon>
        <taxon>Blyttiomyces</taxon>
    </lineage>
</organism>
<reference evidence="3" key="1">
    <citation type="journal article" date="2018" name="Nat. Microbiol.">
        <title>Leveraging single-cell genomics to expand the fungal tree of life.</title>
        <authorList>
            <person name="Ahrendt S.R."/>
            <person name="Quandt C.A."/>
            <person name="Ciobanu D."/>
            <person name="Clum A."/>
            <person name="Salamov A."/>
            <person name="Andreopoulos B."/>
            <person name="Cheng J.F."/>
            <person name="Woyke T."/>
            <person name="Pelin A."/>
            <person name="Henrissat B."/>
            <person name="Reynolds N.K."/>
            <person name="Benny G.L."/>
            <person name="Smith M.E."/>
            <person name="James T.Y."/>
            <person name="Grigoriev I.V."/>
        </authorList>
    </citation>
    <scope>NUCLEOTIDE SEQUENCE [LARGE SCALE GENOMIC DNA]</scope>
</reference>
<feature type="compositionally biased region" description="Polar residues" evidence="1">
    <location>
        <begin position="255"/>
        <end position="266"/>
    </location>
</feature>
<feature type="compositionally biased region" description="Polar residues" evidence="1">
    <location>
        <begin position="222"/>
        <end position="231"/>
    </location>
</feature>
<keyword evidence="3" id="KW-1185">Reference proteome</keyword>